<reference evidence="5 6" key="2">
    <citation type="submission" date="2024-05" db="EMBL/GenBank/DDBJ databases">
        <authorList>
            <person name="Chen Y."/>
            <person name="Shah S."/>
            <person name="Dougan E. K."/>
            <person name="Thang M."/>
            <person name="Chan C."/>
        </authorList>
    </citation>
    <scope>NUCLEOTIDE SEQUENCE [LARGE SCALE GENOMIC DNA]</scope>
</reference>
<dbReference type="GO" id="GO:0031418">
    <property type="term" value="F:L-ascorbic acid binding"/>
    <property type="evidence" value="ECO:0007669"/>
    <property type="project" value="UniProtKB-KW"/>
</dbReference>
<feature type="domain" description="Prolyl 4-hydroxylase alpha subunit Fe(2+) 2OG dioxygenase" evidence="3">
    <location>
        <begin position="166"/>
        <end position="276"/>
    </location>
</feature>
<keyword evidence="6" id="KW-1185">Reference proteome</keyword>
<accession>A0A9P1G009</accession>
<dbReference type="InterPro" id="IPR051559">
    <property type="entry name" value="HIF_prolyl_hydroxylases"/>
</dbReference>
<evidence type="ECO:0000313" key="6">
    <source>
        <dbReference type="Proteomes" id="UP001152797"/>
    </source>
</evidence>
<dbReference type="GO" id="GO:0031543">
    <property type="term" value="F:peptidyl-proline dioxygenase activity"/>
    <property type="evidence" value="ECO:0007669"/>
    <property type="project" value="TreeGrafter"/>
</dbReference>
<dbReference type="GO" id="GO:0008198">
    <property type="term" value="F:ferrous iron binding"/>
    <property type="evidence" value="ECO:0007669"/>
    <property type="project" value="TreeGrafter"/>
</dbReference>
<reference evidence="4" key="1">
    <citation type="submission" date="2022-10" db="EMBL/GenBank/DDBJ databases">
        <authorList>
            <person name="Chen Y."/>
            <person name="Dougan E. K."/>
            <person name="Chan C."/>
            <person name="Rhodes N."/>
            <person name="Thang M."/>
        </authorList>
    </citation>
    <scope>NUCLEOTIDE SEQUENCE</scope>
</reference>
<dbReference type="AlphaFoldDB" id="A0A9P1G009"/>
<dbReference type="Proteomes" id="UP001152797">
    <property type="component" value="Unassembled WGS sequence"/>
</dbReference>
<dbReference type="Pfam" id="PF13640">
    <property type="entry name" value="2OG-FeII_Oxy_3"/>
    <property type="match status" value="1"/>
</dbReference>
<dbReference type="PANTHER" id="PTHR12907">
    <property type="entry name" value="EGL NINE HOMOLOG-RELATED"/>
    <property type="match status" value="1"/>
</dbReference>
<organism evidence="4">
    <name type="scientific">Cladocopium goreaui</name>
    <dbReference type="NCBI Taxonomy" id="2562237"/>
    <lineage>
        <taxon>Eukaryota</taxon>
        <taxon>Sar</taxon>
        <taxon>Alveolata</taxon>
        <taxon>Dinophyceae</taxon>
        <taxon>Suessiales</taxon>
        <taxon>Symbiodiniaceae</taxon>
        <taxon>Cladocopium</taxon>
    </lineage>
</organism>
<protein>
    <submittedName>
        <fullName evidence="5">Cap-specific mRNA (Nucleoside-2'-O-)-methyltransferase 1 (Cap1 2'O-ribos e methyltransferase 1)</fullName>
    </submittedName>
</protein>
<sequence>MVKTKASKEAMRWADDGAEGPIERSPSDAGNDFDIRMQEEPDGMLAAQKIVQVLKERGFCLVQANAPIPLIQTAFEEAESLWEEGEFKPPIRVHDDRSLLEAQLWSHALQDVERSVWIREGDSKAIHLKNALKLLGRNMADFCAGLGPLLEKELGVRFDRLGQPLLTCYTGDATHRVHIDNPHDGEEGSLPDNGMRVSCTYYINPCWDPEGDNQGGMDIYMTDPSITSSSSSARKCPRTRVAPHMDTLVLHLSERIVHQMLPTTGSSDRWYSLQLWALNGDAMQQMSRKLLAMRQPAKEPDSDDD</sequence>
<evidence type="ECO:0000256" key="2">
    <source>
        <dbReference type="SAM" id="MobiDB-lite"/>
    </source>
</evidence>
<comment type="caution">
    <text evidence="4">The sequence shown here is derived from an EMBL/GenBank/DDBJ whole genome shotgun (WGS) entry which is preliminary data.</text>
</comment>
<dbReference type="EMBL" id="CAMXCT030002009">
    <property type="protein sequence ID" value="CAL4782220.1"/>
    <property type="molecule type" value="Genomic_DNA"/>
</dbReference>
<dbReference type="EMBL" id="CAMXCT010002009">
    <property type="protein sequence ID" value="CAI3994908.1"/>
    <property type="molecule type" value="Genomic_DNA"/>
</dbReference>
<evidence type="ECO:0000313" key="4">
    <source>
        <dbReference type="EMBL" id="CAI3994908.1"/>
    </source>
</evidence>
<dbReference type="PANTHER" id="PTHR12907:SF26">
    <property type="entry name" value="HIF PROLYL HYDROXYLASE, ISOFORM C"/>
    <property type="match status" value="1"/>
</dbReference>
<keyword evidence="1" id="KW-0847">Vitamin C</keyword>
<dbReference type="EMBL" id="CAMXCT020002009">
    <property type="protein sequence ID" value="CAL1148283.1"/>
    <property type="molecule type" value="Genomic_DNA"/>
</dbReference>
<dbReference type="Gene3D" id="2.60.120.620">
    <property type="entry name" value="q2cbj1_9rhob like domain"/>
    <property type="match status" value="1"/>
</dbReference>
<proteinExistence type="predicted"/>
<feature type="compositionally biased region" description="Basic and acidic residues" evidence="2">
    <location>
        <begin position="1"/>
        <end position="26"/>
    </location>
</feature>
<feature type="region of interest" description="Disordered" evidence="2">
    <location>
        <begin position="1"/>
        <end position="31"/>
    </location>
</feature>
<gene>
    <name evidence="4" type="ORF">C1SCF055_LOCUS21521</name>
</gene>
<dbReference type="InterPro" id="IPR044862">
    <property type="entry name" value="Pro_4_hyd_alph_FE2OG_OXY"/>
</dbReference>
<dbReference type="OrthoDB" id="422793at2759"/>
<evidence type="ECO:0000259" key="3">
    <source>
        <dbReference type="Pfam" id="PF13640"/>
    </source>
</evidence>
<evidence type="ECO:0000313" key="5">
    <source>
        <dbReference type="EMBL" id="CAL4782220.1"/>
    </source>
</evidence>
<evidence type="ECO:0000256" key="1">
    <source>
        <dbReference type="ARBA" id="ARBA00022896"/>
    </source>
</evidence>
<dbReference type="GO" id="GO:0071456">
    <property type="term" value="P:cellular response to hypoxia"/>
    <property type="evidence" value="ECO:0007669"/>
    <property type="project" value="TreeGrafter"/>
</dbReference>
<name>A0A9P1G009_9DINO</name>